<organism evidence="11 12">
    <name type="scientific">Magnetospirillum aberrantis SpK</name>
    <dbReference type="NCBI Taxonomy" id="908842"/>
    <lineage>
        <taxon>Bacteria</taxon>
        <taxon>Pseudomonadati</taxon>
        <taxon>Pseudomonadota</taxon>
        <taxon>Alphaproteobacteria</taxon>
        <taxon>Rhodospirillales</taxon>
        <taxon>Rhodospirillaceae</taxon>
        <taxon>Magnetospirillum</taxon>
    </lineage>
</organism>
<sequence length="225" mass="23823">MTTKNDDAAAELLIREVDEELKQEQLQVLWKKHGNLLVAAVTALVLGVAGWQAWKAWDTSQRAKAGDAFSAAMTSLQQGKRDEALAQLGKVATEGTAGYQVLADFKLADLKLASGDREGAIALFERVAVGKGDEIYRDMARLKVAYLQLDGGDPAAVSASVAQLAVETSPWRHSAREIQALAAVKAGDVAAAEELFRKLADDPAAPQGVRARAAEMLNAGGKAKG</sequence>
<evidence type="ECO:0000256" key="2">
    <source>
        <dbReference type="ARBA" id="ARBA00022475"/>
    </source>
</evidence>
<evidence type="ECO:0000313" key="11">
    <source>
        <dbReference type="EMBL" id="NFV80234.1"/>
    </source>
</evidence>
<reference evidence="11 12" key="1">
    <citation type="submission" date="2020-02" db="EMBL/GenBank/DDBJ databases">
        <authorList>
            <person name="Dziuba M."/>
            <person name="Kuznetsov B."/>
            <person name="Mardanov A."/>
            <person name="Ravin N."/>
            <person name="Grouzdev D."/>
        </authorList>
    </citation>
    <scope>NUCLEOTIDE SEQUENCE [LARGE SCALE GENOMIC DNA]</scope>
    <source>
        <strain evidence="11 12">SpK</strain>
    </source>
</reference>
<evidence type="ECO:0000256" key="1">
    <source>
        <dbReference type="ARBA" id="ARBA00004401"/>
    </source>
</evidence>
<evidence type="ECO:0000256" key="6">
    <source>
        <dbReference type="ARBA" id="ARBA00023186"/>
    </source>
</evidence>
<keyword evidence="5 9" id="KW-0472">Membrane</keyword>
<evidence type="ECO:0000256" key="3">
    <source>
        <dbReference type="ARBA" id="ARBA00022692"/>
    </source>
</evidence>
<comment type="subcellular location">
    <subcellularLocation>
        <location evidence="1">Cell membrane</location>
        <topology evidence="1">Single-pass type II membrane protein</topology>
    </subcellularLocation>
</comment>
<dbReference type="EMBL" id="JAAIYP010000035">
    <property type="protein sequence ID" value="NFV80234.1"/>
    <property type="molecule type" value="Genomic_DNA"/>
</dbReference>
<dbReference type="GO" id="GO:0005886">
    <property type="term" value="C:plasma membrane"/>
    <property type="evidence" value="ECO:0007669"/>
    <property type="project" value="UniProtKB-SubCell"/>
</dbReference>
<evidence type="ECO:0000313" key="12">
    <source>
        <dbReference type="Proteomes" id="UP000480684"/>
    </source>
</evidence>
<evidence type="ECO:0000256" key="9">
    <source>
        <dbReference type="SAM" id="Phobius"/>
    </source>
</evidence>
<keyword evidence="6" id="KW-0143">Chaperone</keyword>
<dbReference type="RefSeq" id="WP_163678028.1">
    <property type="nucleotide sequence ID" value="NZ_JAAIYP010000035.1"/>
</dbReference>
<gene>
    <name evidence="11" type="ORF">G4223_08935</name>
</gene>
<comment type="caution">
    <text evidence="11">The sequence shown here is derived from an EMBL/GenBank/DDBJ whole genome shotgun (WGS) entry which is preliminary data.</text>
</comment>
<keyword evidence="4 9" id="KW-1133">Transmembrane helix</keyword>
<dbReference type="Proteomes" id="UP000480684">
    <property type="component" value="Unassembled WGS sequence"/>
</dbReference>
<dbReference type="InterPro" id="IPR018704">
    <property type="entry name" value="SecYEG/CpoB_TPR"/>
</dbReference>
<evidence type="ECO:0000256" key="8">
    <source>
        <dbReference type="ARBA" id="ARBA00024235"/>
    </source>
</evidence>
<dbReference type="AlphaFoldDB" id="A0A7C9UZC1"/>
<keyword evidence="3 9" id="KW-0812">Transmembrane</keyword>
<name>A0A7C9UZC1_9PROT</name>
<feature type="transmembrane region" description="Helical" evidence="9">
    <location>
        <begin position="36"/>
        <end position="54"/>
    </location>
</feature>
<comment type="similarity">
    <text evidence="7">Belongs to the YfgM family.</text>
</comment>
<accession>A0A7C9UZC1</accession>
<evidence type="ECO:0000259" key="10">
    <source>
        <dbReference type="Pfam" id="PF09976"/>
    </source>
</evidence>
<evidence type="ECO:0000256" key="4">
    <source>
        <dbReference type="ARBA" id="ARBA00022989"/>
    </source>
</evidence>
<dbReference type="InterPro" id="IPR026039">
    <property type="entry name" value="YfgM"/>
</dbReference>
<evidence type="ECO:0000256" key="5">
    <source>
        <dbReference type="ARBA" id="ARBA00023136"/>
    </source>
</evidence>
<dbReference type="InterPro" id="IPR011990">
    <property type="entry name" value="TPR-like_helical_dom_sf"/>
</dbReference>
<keyword evidence="12" id="KW-1185">Reference proteome</keyword>
<dbReference type="PANTHER" id="PTHR38035">
    <property type="entry name" value="UPF0070 PROTEIN YFGM"/>
    <property type="match status" value="1"/>
</dbReference>
<dbReference type="GO" id="GO:0044877">
    <property type="term" value="F:protein-containing complex binding"/>
    <property type="evidence" value="ECO:0007669"/>
    <property type="project" value="InterPro"/>
</dbReference>
<dbReference type="PANTHER" id="PTHR38035:SF1">
    <property type="entry name" value="ANCILLARY SECYEG TRANSLOCON SUBUNIT"/>
    <property type="match status" value="1"/>
</dbReference>
<proteinExistence type="inferred from homology"/>
<dbReference type="Gene3D" id="1.25.40.10">
    <property type="entry name" value="Tetratricopeptide repeat domain"/>
    <property type="match status" value="1"/>
</dbReference>
<feature type="domain" description="Ancillary SecYEG translocon subunit/Cell division coordinator CpoB TPR" evidence="10">
    <location>
        <begin position="30"/>
        <end position="192"/>
    </location>
</feature>
<protein>
    <recommendedName>
        <fullName evidence="8">Ancillary SecYEG translocon subunit</fullName>
    </recommendedName>
</protein>
<evidence type="ECO:0000256" key="7">
    <source>
        <dbReference type="ARBA" id="ARBA00024197"/>
    </source>
</evidence>
<keyword evidence="2" id="KW-1003">Cell membrane</keyword>
<dbReference type="Pfam" id="PF09976">
    <property type="entry name" value="TPR_21"/>
    <property type="match status" value="1"/>
</dbReference>